<dbReference type="InterPro" id="IPR036397">
    <property type="entry name" value="RNaseH_sf"/>
</dbReference>
<reference evidence="2" key="1">
    <citation type="submission" date="2023-10" db="EMBL/GenBank/DDBJ databases">
        <authorList>
            <person name="Chen Y."/>
            <person name="Shah S."/>
            <person name="Dougan E. K."/>
            <person name="Thang M."/>
            <person name="Chan C."/>
        </authorList>
    </citation>
    <scope>NUCLEOTIDE SEQUENCE [LARGE SCALE GENOMIC DNA]</scope>
</reference>
<dbReference type="Gene3D" id="3.30.420.10">
    <property type="entry name" value="Ribonuclease H-like superfamily/Ribonuclease H"/>
    <property type="match status" value="1"/>
</dbReference>
<evidence type="ECO:0000313" key="3">
    <source>
        <dbReference type="Proteomes" id="UP001189429"/>
    </source>
</evidence>
<organism evidence="2 3">
    <name type="scientific">Prorocentrum cordatum</name>
    <dbReference type="NCBI Taxonomy" id="2364126"/>
    <lineage>
        <taxon>Eukaryota</taxon>
        <taxon>Sar</taxon>
        <taxon>Alveolata</taxon>
        <taxon>Dinophyceae</taxon>
        <taxon>Prorocentrales</taxon>
        <taxon>Prorocentraceae</taxon>
        <taxon>Prorocentrum</taxon>
    </lineage>
</organism>
<gene>
    <name evidence="2" type="ORF">PCOR1329_LOCUS11335</name>
</gene>
<keyword evidence="1" id="KW-1133">Transmembrane helix</keyword>
<name>A0ABN9QF52_9DINO</name>
<keyword evidence="1" id="KW-0812">Transmembrane</keyword>
<feature type="transmembrane region" description="Helical" evidence="1">
    <location>
        <begin position="1108"/>
        <end position="1133"/>
    </location>
</feature>
<feature type="transmembrane region" description="Helical" evidence="1">
    <location>
        <begin position="1161"/>
        <end position="1185"/>
    </location>
</feature>
<keyword evidence="3" id="KW-1185">Reference proteome</keyword>
<proteinExistence type="predicted"/>
<evidence type="ECO:0000256" key="1">
    <source>
        <dbReference type="SAM" id="Phobius"/>
    </source>
</evidence>
<dbReference type="EMBL" id="CAUYUJ010003269">
    <property type="protein sequence ID" value="CAK0804579.1"/>
    <property type="molecule type" value="Genomic_DNA"/>
</dbReference>
<keyword evidence="1" id="KW-0472">Membrane</keyword>
<dbReference type="Proteomes" id="UP001189429">
    <property type="component" value="Unassembled WGS sequence"/>
</dbReference>
<comment type="caution">
    <text evidence="2">The sequence shown here is derived from an EMBL/GenBank/DDBJ whole genome shotgun (WGS) entry which is preliminary data.</text>
</comment>
<feature type="transmembrane region" description="Helical" evidence="1">
    <location>
        <begin position="1205"/>
        <end position="1223"/>
    </location>
</feature>
<accession>A0ABN9QF52</accession>
<protein>
    <submittedName>
        <fullName evidence="2">Uncharacterized protein</fullName>
    </submittedName>
</protein>
<sequence length="1252" mass="141125">MTEEAAPDYREFMRRVVEPGEAADQAMAANQEETKMNSDVSSKEYQEIMRWLTSIHRGSGHSSKASMLNALRRKGASPQVLQVAEDFHCDACEEAHKFKPTHPPVSLEAIPPKWKHIQAGQFEWEHPQTKVKSKISLIIDENCRVRVSKLLYHMVGEDRHRNPVWADLKQFYEERWMPYFGKPQRVKVDPEGSWMSKQAAEYFDSDSIAYEPIPGQAHWHISLAEEAIQATKGTMDKLVTENPEMTTEEALARATAAGNSREDVRGHSPLQHALGRAPDLDGHFFESDFDELPYVEAQRVDKEFGENYTRMYAAEQEYLRQVYMRRISRAENAKNQAVKSVVPGMWVRYFRKEKGEANGRFKGLARVLATETARPVDGDLGEGRALHPGRAGSVVWLVRAGRIIKVDLCRIRAASIRGIAYAELMGGKDTPWTVHTFMNQTMKHEYLDFTGHDPTEDDMEEQMKENMALMAKSTPDARAFWARQGTSLEVSVEVPLGGKPLKQATRRTSTYMAGQLRKGKREISERTLTPDEVAKFGQAKATEVNNYIVSSVLETLPPGVTPPPEDVMRMRWILEWKVDENTGTKKPKARHLVQQTMAWLGFEGYKADVTGAFTQNREIQHDPFVMPVKELAAALGMPEGVAMRLRKAVYGLVEAAIERFMTVSEALEEFGWDNGFTKEALKDLTNPEVIGDLIAAKGDMDIIAIAGSHVGDFLLGGNDTDPRWITAREQIEKRFKWKAWESEEFMQTGVRIKQQPDRSFRMDQSEYVKTIEKAHLTPERKKAKDMPTTDKEKGQLRAILGAIGWRSEQSGPMHSADTSLLLSTMPSSTVQTINETNRLVDRVRECADLPAVIHSHSQAQVLVPVEWSDSSEANRPDGKSTKGPVAGLAPLRVLRGDEADVILISWNSGKIDRGCRSSVACETRSAVDAEGELFGIKLQWLEILGNNIDWRKPEGILRRLPGAVVVDSKGLHDKLQTTVYTFRGKEKRTDVEAMTLKEGTQGHEPGQLRMYFNNGHRWKLVYDEKYQSARMRKAAGIQPFEHVGAGVLKTPGGTMAHISAAACPDFPPYEAMTECRSDEEADSRMLSLEDPYPCNSEDFDKFNKATEIYGALFGSLELLFLLIVIIVCLYLYLMMFVTEEKAKTHLAKEQVRKWWASGGRLIFVGLPILTLYSSWLLLMAVTMYFECNFDDLGDGPFDYGCMKHWLTLPIVAFLAFTIIHKSFHIAGWVENENGPMPVSESMSEDSCSEDSS</sequence>
<evidence type="ECO:0000313" key="2">
    <source>
        <dbReference type="EMBL" id="CAK0804579.1"/>
    </source>
</evidence>